<sequence>MIRKKWLAVAALFGGSLCAQNPVVPPGVFAADPEGHQWKDGRLYLYVSRDESPDFYCSWRYDLLSTDDLKNWTIHRDAFASKGPNDEVPYSDGELYASDAAYKDGKYYLYYSMRDAIDEGVAVADAPAGPFRDGRPVEGISQIDPAVFIDDDGQAYLYWGQFSAKGAKLKDNMLEVDTTTIVDGLVTEQEHFFHEGSSMRKRNGIYYMVYSHLRKGRPTCIGYATSRSPLGPFEYGGVIVDNAGCDPESWNNHGSICEFDGRWYVLYHRTTNGTRSLRKVCIEPIEFNEDGSIDEVEMTSQGAGDPLDAFAEVEARRACLLWGNTRVRTCAADREELGGIRNEDYATFKYLDFGDGADTFSVTVTPHAGGRIEVLTDNLWSAPVGTVEVPTAEGASRSVTLTVPVRPVDGVRSVTLRFLGDKEAGELFTVDSFRFGKKR</sequence>
<gene>
    <name evidence="10" type="ORF">NQ491_08360</name>
</gene>
<keyword evidence="2" id="KW-0858">Xylan degradation</keyword>
<evidence type="ECO:0000256" key="2">
    <source>
        <dbReference type="ARBA" id="ARBA00022651"/>
    </source>
</evidence>
<dbReference type="CDD" id="cd04084">
    <property type="entry name" value="CBM6_xylanase-like"/>
    <property type="match status" value="1"/>
</dbReference>
<keyword evidence="3 8" id="KW-0732">Signal</keyword>
<dbReference type="Gene3D" id="2.115.10.20">
    <property type="entry name" value="Glycosyl hydrolase domain, family 43"/>
    <property type="match status" value="1"/>
</dbReference>
<evidence type="ECO:0000256" key="8">
    <source>
        <dbReference type="SAM" id="SignalP"/>
    </source>
</evidence>
<keyword evidence="11" id="KW-1185">Reference proteome</keyword>
<dbReference type="CDD" id="cd18620">
    <property type="entry name" value="GH43_XylA-like"/>
    <property type="match status" value="1"/>
</dbReference>
<evidence type="ECO:0000259" key="9">
    <source>
        <dbReference type="SMART" id="SM00606"/>
    </source>
</evidence>
<dbReference type="InterPro" id="IPR006584">
    <property type="entry name" value="Cellulose-bd_IV"/>
</dbReference>
<dbReference type="SUPFAM" id="SSF49785">
    <property type="entry name" value="Galactose-binding domain-like"/>
    <property type="match status" value="1"/>
</dbReference>
<protein>
    <submittedName>
        <fullName evidence="10">Family 43 glycosylhydrolase</fullName>
    </submittedName>
</protein>
<organism evidence="10 11">
    <name type="scientific">Alistipes ihumii AP11</name>
    <dbReference type="NCBI Taxonomy" id="1211813"/>
    <lineage>
        <taxon>Bacteria</taxon>
        <taxon>Pseudomonadati</taxon>
        <taxon>Bacteroidota</taxon>
        <taxon>Bacteroidia</taxon>
        <taxon>Bacteroidales</taxon>
        <taxon>Rikenellaceae</taxon>
        <taxon>Alistipes</taxon>
    </lineage>
</organism>
<keyword evidence="4 7" id="KW-0378">Hydrolase</keyword>
<dbReference type="InterPro" id="IPR005084">
    <property type="entry name" value="CBM6"/>
</dbReference>
<comment type="similarity">
    <text evidence="1 7">Belongs to the glycosyl hydrolase 43 family.</text>
</comment>
<evidence type="ECO:0000256" key="5">
    <source>
        <dbReference type="ARBA" id="ARBA00023277"/>
    </source>
</evidence>
<reference evidence="10" key="1">
    <citation type="journal article" date="2022" name="Cell">
        <title>Design, construction, and in vivo augmentation of a complex gut microbiome.</title>
        <authorList>
            <person name="Cheng A.G."/>
            <person name="Ho P.Y."/>
            <person name="Aranda-Diaz A."/>
            <person name="Jain S."/>
            <person name="Yu F.B."/>
            <person name="Meng X."/>
            <person name="Wang M."/>
            <person name="Iakiviak M."/>
            <person name="Nagashima K."/>
            <person name="Zhao A."/>
            <person name="Murugkar P."/>
            <person name="Patil A."/>
            <person name="Atabakhsh K."/>
            <person name="Weakley A."/>
            <person name="Yan J."/>
            <person name="Brumbaugh A.R."/>
            <person name="Higginbottom S."/>
            <person name="Dimas A."/>
            <person name="Shiver A.L."/>
            <person name="Deutschbauer A."/>
            <person name="Neff N."/>
            <person name="Sonnenburg J.L."/>
            <person name="Huang K.C."/>
            <person name="Fischbach M.A."/>
        </authorList>
    </citation>
    <scope>NUCLEOTIDE SEQUENCE</scope>
    <source>
        <strain evidence="10">AP11</strain>
    </source>
</reference>
<evidence type="ECO:0000313" key="10">
    <source>
        <dbReference type="EMBL" id="UWN56663.1"/>
    </source>
</evidence>
<dbReference type="Proteomes" id="UP001059295">
    <property type="component" value="Chromosome"/>
</dbReference>
<dbReference type="EMBL" id="CP102294">
    <property type="protein sequence ID" value="UWN56663.1"/>
    <property type="molecule type" value="Genomic_DNA"/>
</dbReference>
<dbReference type="SMART" id="SM00606">
    <property type="entry name" value="CBD_IV"/>
    <property type="match status" value="1"/>
</dbReference>
<keyword evidence="5" id="KW-0119">Carbohydrate metabolism</keyword>
<evidence type="ECO:0000256" key="1">
    <source>
        <dbReference type="ARBA" id="ARBA00009865"/>
    </source>
</evidence>
<name>A0ABY5UXX1_9BACT</name>
<evidence type="ECO:0000256" key="6">
    <source>
        <dbReference type="ARBA" id="ARBA00023295"/>
    </source>
</evidence>
<dbReference type="InterPro" id="IPR052176">
    <property type="entry name" value="Glycosyl_Hydrlase_43_Enz"/>
</dbReference>
<keyword evidence="6 7" id="KW-0326">Glycosidase</keyword>
<dbReference type="InterPro" id="IPR008979">
    <property type="entry name" value="Galactose-bd-like_sf"/>
</dbReference>
<dbReference type="PANTHER" id="PTHR43772:SF2">
    <property type="entry name" value="PUTATIVE (AFU_ORTHOLOGUE AFUA_2G04480)-RELATED"/>
    <property type="match status" value="1"/>
</dbReference>
<dbReference type="Pfam" id="PF03422">
    <property type="entry name" value="CBM_6"/>
    <property type="match status" value="1"/>
</dbReference>
<proteinExistence type="inferred from homology"/>
<dbReference type="Gene3D" id="2.60.120.260">
    <property type="entry name" value="Galactose-binding domain-like"/>
    <property type="match status" value="1"/>
</dbReference>
<dbReference type="SUPFAM" id="SSF75005">
    <property type="entry name" value="Arabinanase/levansucrase/invertase"/>
    <property type="match status" value="1"/>
</dbReference>
<dbReference type="Pfam" id="PF04616">
    <property type="entry name" value="Glyco_hydro_43"/>
    <property type="match status" value="1"/>
</dbReference>
<evidence type="ECO:0000256" key="4">
    <source>
        <dbReference type="ARBA" id="ARBA00022801"/>
    </source>
</evidence>
<evidence type="ECO:0000256" key="7">
    <source>
        <dbReference type="RuleBase" id="RU361187"/>
    </source>
</evidence>
<evidence type="ECO:0000313" key="11">
    <source>
        <dbReference type="Proteomes" id="UP001059295"/>
    </source>
</evidence>
<evidence type="ECO:0000256" key="3">
    <source>
        <dbReference type="ARBA" id="ARBA00022729"/>
    </source>
</evidence>
<dbReference type="InterPro" id="IPR006710">
    <property type="entry name" value="Glyco_hydro_43"/>
</dbReference>
<keyword evidence="2" id="KW-0624">Polysaccharide degradation</keyword>
<dbReference type="InterPro" id="IPR023296">
    <property type="entry name" value="Glyco_hydro_beta-prop_sf"/>
</dbReference>
<dbReference type="RefSeq" id="WP_019246624.1">
    <property type="nucleotide sequence ID" value="NZ_CAPH01000018.1"/>
</dbReference>
<feature type="chain" id="PRO_5046172217" evidence="8">
    <location>
        <begin position="20"/>
        <end position="439"/>
    </location>
</feature>
<dbReference type="PANTHER" id="PTHR43772">
    <property type="entry name" value="ENDO-1,4-BETA-XYLANASE"/>
    <property type="match status" value="1"/>
</dbReference>
<feature type="signal peptide" evidence="8">
    <location>
        <begin position="1"/>
        <end position="19"/>
    </location>
</feature>
<dbReference type="GeneID" id="82891740"/>
<accession>A0ABY5UXX1</accession>
<feature type="domain" description="Cellulose binding type IV" evidence="9">
    <location>
        <begin position="306"/>
        <end position="437"/>
    </location>
</feature>